<organism evidence="11 12">
    <name type="scientific">Arabidopsis thaliana</name>
    <name type="common">Mouse-ear cress</name>
    <dbReference type="NCBI Taxonomy" id="3702"/>
    <lineage>
        <taxon>Eukaryota</taxon>
        <taxon>Viridiplantae</taxon>
        <taxon>Streptophyta</taxon>
        <taxon>Embryophyta</taxon>
        <taxon>Tracheophyta</taxon>
        <taxon>Spermatophyta</taxon>
        <taxon>Magnoliopsida</taxon>
        <taxon>eudicotyledons</taxon>
        <taxon>Gunneridae</taxon>
        <taxon>Pentapetalae</taxon>
        <taxon>rosids</taxon>
        <taxon>malvids</taxon>
        <taxon>Brassicales</taxon>
        <taxon>Brassicaceae</taxon>
        <taxon>Camelineae</taxon>
        <taxon>Arabidopsis</taxon>
    </lineage>
</organism>
<evidence type="ECO:0000256" key="1">
    <source>
        <dbReference type="ARBA" id="ARBA00004123"/>
    </source>
</evidence>
<dbReference type="Gene3D" id="2.20.25.80">
    <property type="entry name" value="WRKY domain"/>
    <property type="match status" value="1"/>
</dbReference>
<dbReference type="InterPro" id="IPR036576">
    <property type="entry name" value="WRKY_dom_sf"/>
</dbReference>
<evidence type="ECO:0000256" key="4">
    <source>
        <dbReference type="ARBA" id="ARBA00023015"/>
    </source>
</evidence>
<keyword evidence="7" id="KW-0539">Nucleus</keyword>
<dbReference type="Gene3D" id="1.10.8.430">
    <property type="entry name" value="Helical domain of apoptotic protease-activating factors"/>
    <property type="match status" value="1"/>
</dbReference>
<dbReference type="SUPFAM" id="SSF118290">
    <property type="entry name" value="WRKY DNA-binding domain"/>
    <property type="match status" value="1"/>
</dbReference>
<dbReference type="PANTHER" id="PTHR11017">
    <property type="entry name" value="LEUCINE-RICH REPEAT-CONTAINING PROTEIN"/>
    <property type="match status" value="1"/>
</dbReference>
<dbReference type="InterPro" id="IPR042197">
    <property type="entry name" value="Apaf_helical"/>
</dbReference>
<dbReference type="EMBL" id="LR881470">
    <property type="protein sequence ID" value="CAD5334010.1"/>
    <property type="molecule type" value="Genomic_DNA"/>
</dbReference>
<dbReference type="GO" id="GO:0007165">
    <property type="term" value="P:signal transduction"/>
    <property type="evidence" value="ECO:0007669"/>
    <property type="project" value="InterPro"/>
</dbReference>
<dbReference type="GO" id="GO:0043565">
    <property type="term" value="F:sequence-specific DNA binding"/>
    <property type="evidence" value="ECO:0007669"/>
    <property type="project" value="InterPro"/>
</dbReference>
<evidence type="ECO:0000256" key="7">
    <source>
        <dbReference type="ARBA" id="ARBA00023242"/>
    </source>
</evidence>
<dbReference type="SMART" id="SM00774">
    <property type="entry name" value="WRKY"/>
    <property type="match status" value="1"/>
</dbReference>
<dbReference type="GO" id="GO:0005634">
    <property type="term" value="C:nucleus"/>
    <property type="evidence" value="ECO:0007669"/>
    <property type="project" value="UniProtKB-SubCell"/>
</dbReference>
<evidence type="ECO:0000256" key="2">
    <source>
        <dbReference type="ARBA" id="ARBA00022737"/>
    </source>
</evidence>
<dbReference type="SUPFAM" id="SSF46785">
    <property type="entry name" value="Winged helix' DNA-binding domain"/>
    <property type="match status" value="1"/>
</dbReference>
<dbReference type="SUPFAM" id="SSF52200">
    <property type="entry name" value="Toll/Interleukin receptor TIR domain"/>
    <property type="match status" value="1"/>
</dbReference>
<gene>
    <name evidence="11" type="ORF">AT9943_LOCUS21342</name>
</gene>
<dbReference type="InterPro" id="IPR035897">
    <property type="entry name" value="Toll_tir_struct_dom_sf"/>
</dbReference>
<accession>A0A7G2FK96</accession>
<dbReference type="Pfam" id="PF03106">
    <property type="entry name" value="WRKY"/>
    <property type="match status" value="1"/>
</dbReference>
<dbReference type="PANTHER" id="PTHR11017:SF456">
    <property type="entry name" value="DISEASE RESISTANCE PROTEIN RRS1"/>
    <property type="match status" value="1"/>
</dbReference>
<dbReference type="SUPFAM" id="SSF52540">
    <property type="entry name" value="P-loop containing nucleoside triphosphate hydrolases"/>
    <property type="match status" value="1"/>
</dbReference>
<dbReference type="PROSITE" id="PS50104">
    <property type="entry name" value="TIR"/>
    <property type="match status" value="1"/>
</dbReference>
<dbReference type="AlphaFoldDB" id="A0A7G2FK96"/>
<evidence type="ECO:0000256" key="6">
    <source>
        <dbReference type="ARBA" id="ARBA00023163"/>
    </source>
</evidence>
<sequence>MTNCEKDEEFVCISCVEEVRYSFVSHLSEALRRKGINNVVVDVDIDDLLFKESQAKIEKAGVSVMVLPGNCDPSEVWLDKFAKVLECQRNNKDQAVVSVLYGDSLLRDQWLSELDFRGLSRIHQSRKECSDSILVEEIVRDVYETHFYVGRIGIYSKLLEIENMVNKQPIGIRCVGIWGMPGIGKTTLAKAVFDQMSSAFDASCFIEDYDKSIHEKGLYCLLEEQLLPEQNLHELSVRVISYANGNPLAISVYGRELKGKKKLSEMETAFLKLKRRPPFKIVDAFKSSYDTLSDNEKNIFLDIACFFQGENVNYVIQLLEGCGFFPHVEIDVLVDKCLVTISENRVWLHKLTQDIGREIINGETVQIERRRRLWEPWSIKYLLEYNEHKANGEPKTTFKRAQGSEEIEGLFLDTSNLRFDLQPSAFKNMLNLRLLKIYCSNPEVHPNLEMLRTIRLCHSQHLVDIDDLLKAENLEVIDLQGCTRLQNFPAAGRLLRLRVVNLSGCIKIKSVLEIPPNIEKLHLQGTGILALPVSTVKPNHRELVNFLTEIPGLSEASKLERLTSLLESNSSCQDLGKLICLELKDCSCLQSLPNMANLDLNVLDLSGCSSLNSIQGFPRFLKQLYLGGTAIREVPQLPQSLEILNAHGSCLRSLPNMANLEFLKVLDLSGCSELETIQGFPRNLKELYFAGTTLREVPQLPLSLEVLNAHGSDSEKLPMHYKFNNFFDLSQQVVNDFFLKALTYVKHIPRGYTQELINKAPTFSFSAPSHTNQNATFDLQPGSSVMTRLNHSWRNTLVGFGMLVEVAFPEDYCDATDVGISCVCRWSNKEGRSCRIERNFHCWAPGKVVPKVRKDHTFVFSDVNMRPSTGEGNDPDIWAGLVVFEFFPINQQTKCLNDRFTVTRCGVRVINVATGNTSLENISLVLSLDPVEVSGYEVLRVSYDDLQEMDKVLFLYIASLEKKHRESKVKKVVSIPAIDEGDLWTWRKYGQKHILGSRFPRGYYRCAYKFTHGCKATKQVQRSETDSNMLAITYLSEHNHPRPTKRKALADSTRSTSSSICSAITTSASSRVFQNKDEPNQPHLPSSSTPPGNAAVLFKMTDMEEFQDNMEVDNDVVDTRTLALFPEFQHQPEEENPWSTFFDDYSFYF</sequence>
<dbReference type="InterPro" id="IPR036390">
    <property type="entry name" value="WH_DNA-bd_sf"/>
</dbReference>
<dbReference type="GO" id="GO:0006952">
    <property type="term" value="P:defense response"/>
    <property type="evidence" value="ECO:0007669"/>
    <property type="project" value="UniProtKB-KW"/>
</dbReference>
<feature type="domain" description="WRKY" evidence="10">
    <location>
        <begin position="982"/>
        <end position="1043"/>
    </location>
</feature>
<evidence type="ECO:0000256" key="8">
    <source>
        <dbReference type="SAM" id="MobiDB-lite"/>
    </source>
</evidence>
<reference evidence="11 12" key="1">
    <citation type="submission" date="2020-09" db="EMBL/GenBank/DDBJ databases">
        <authorList>
            <person name="Ashkenazy H."/>
        </authorList>
    </citation>
    <scope>NUCLEOTIDE SEQUENCE [LARGE SCALE GENOMIC DNA]</scope>
    <source>
        <strain evidence="12">cv. Cdm-0</strain>
    </source>
</reference>
<dbReference type="Proteomes" id="UP000516314">
    <property type="component" value="Chromosome 5"/>
</dbReference>
<evidence type="ECO:0000256" key="5">
    <source>
        <dbReference type="ARBA" id="ARBA00023125"/>
    </source>
</evidence>
<evidence type="ECO:0000313" key="11">
    <source>
        <dbReference type="EMBL" id="CAD5334010.1"/>
    </source>
</evidence>
<keyword evidence="2" id="KW-0677">Repeat</keyword>
<dbReference type="PRINTS" id="PR00364">
    <property type="entry name" value="DISEASERSIST"/>
</dbReference>
<keyword evidence="4" id="KW-0805">Transcription regulation</keyword>
<dbReference type="InterPro" id="IPR032675">
    <property type="entry name" value="LRR_dom_sf"/>
</dbReference>
<dbReference type="Gene3D" id="3.40.50.10140">
    <property type="entry name" value="Toll/interleukin-1 receptor homology (TIR) domain"/>
    <property type="match status" value="1"/>
</dbReference>
<evidence type="ECO:0000256" key="3">
    <source>
        <dbReference type="ARBA" id="ARBA00022821"/>
    </source>
</evidence>
<dbReference type="InterPro" id="IPR044974">
    <property type="entry name" value="Disease_R_plants"/>
</dbReference>
<dbReference type="SUPFAM" id="SSF52058">
    <property type="entry name" value="L domain-like"/>
    <property type="match status" value="1"/>
</dbReference>
<evidence type="ECO:0000259" key="10">
    <source>
        <dbReference type="PROSITE" id="PS50811"/>
    </source>
</evidence>
<dbReference type="Gene3D" id="3.80.10.10">
    <property type="entry name" value="Ribonuclease Inhibitor"/>
    <property type="match status" value="2"/>
</dbReference>
<dbReference type="Pfam" id="PF23282">
    <property type="entry name" value="WHD_ROQ1"/>
    <property type="match status" value="1"/>
</dbReference>
<feature type="region of interest" description="Disordered" evidence="8">
    <location>
        <begin position="1071"/>
        <end position="1094"/>
    </location>
</feature>
<feature type="domain" description="TIR" evidence="9">
    <location>
        <begin position="5"/>
        <end position="146"/>
    </location>
</feature>
<evidence type="ECO:0000259" key="9">
    <source>
        <dbReference type="PROSITE" id="PS50104"/>
    </source>
</evidence>
<keyword evidence="5" id="KW-0238">DNA-binding</keyword>
<name>A0A7G2FK96_ARATH</name>
<evidence type="ECO:0000313" key="12">
    <source>
        <dbReference type="Proteomes" id="UP000516314"/>
    </source>
</evidence>
<keyword evidence="3" id="KW-0611">Plant defense</keyword>
<dbReference type="InterPro" id="IPR058192">
    <property type="entry name" value="WHD_ROQ1-like"/>
</dbReference>
<proteinExistence type="predicted"/>
<dbReference type="GO" id="GO:0003700">
    <property type="term" value="F:DNA-binding transcription factor activity"/>
    <property type="evidence" value="ECO:0007669"/>
    <property type="project" value="InterPro"/>
</dbReference>
<dbReference type="PROSITE" id="PS50811">
    <property type="entry name" value="WRKY"/>
    <property type="match status" value="1"/>
</dbReference>
<dbReference type="InterPro" id="IPR000157">
    <property type="entry name" value="TIR_dom"/>
</dbReference>
<keyword evidence="6" id="KW-0804">Transcription</keyword>
<comment type="subcellular location">
    <subcellularLocation>
        <location evidence="1">Nucleus</location>
    </subcellularLocation>
</comment>
<dbReference type="InterPro" id="IPR003657">
    <property type="entry name" value="WRKY_dom"/>
</dbReference>
<protein>
    <submittedName>
        <fullName evidence="11">(thale cress) hypothetical protein</fullName>
    </submittedName>
</protein>
<dbReference type="FunFam" id="3.40.50.10140:FF:000025">
    <property type="entry name" value="Disease resistance protein (TIR-NBS-LRR class)"/>
    <property type="match status" value="1"/>
</dbReference>
<dbReference type="InterPro" id="IPR027417">
    <property type="entry name" value="P-loop_NTPase"/>
</dbReference>